<dbReference type="GO" id="GO:0015031">
    <property type="term" value="P:protein transport"/>
    <property type="evidence" value="ECO:0007669"/>
    <property type="project" value="InterPro"/>
</dbReference>
<dbReference type="EC" id="5.2.1.8" evidence="4"/>
<dbReference type="Pfam" id="PF05697">
    <property type="entry name" value="Trigger_N"/>
    <property type="match status" value="1"/>
</dbReference>
<dbReference type="Proteomes" id="UP001212263">
    <property type="component" value="Unassembled WGS sequence"/>
</dbReference>
<dbReference type="NCBIfam" id="TIGR00115">
    <property type="entry name" value="tig"/>
    <property type="match status" value="1"/>
</dbReference>
<reference evidence="2" key="2">
    <citation type="submission" date="2022-01" db="EMBL/GenBank/DDBJ databases">
        <title>Collection of gut derived symbiotic bacterial strains cultured from healthy donors.</title>
        <authorList>
            <person name="Lin H."/>
            <person name="Kohout C."/>
            <person name="Waligurski E."/>
            <person name="Pamer E.G."/>
        </authorList>
    </citation>
    <scope>NUCLEOTIDE SEQUENCE</scope>
    <source>
        <strain evidence="2">DFI.1.149</strain>
    </source>
</reference>
<dbReference type="RefSeq" id="WP_013613674.1">
    <property type="nucleotide sequence ID" value="NZ_CABJFF010000004.1"/>
</dbReference>
<evidence type="ECO:0000313" key="9">
    <source>
        <dbReference type="Proteomes" id="UP000284434"/>
    </source>
</evidence>
<proteinExistence type="predicted"/>
<dbReference type="EMBL" id="QRYC01000002">
    <property type="protein sequence ID" value="RGU58461.1"/>
    <property type="molecule type" value="Genomic_DNA"/>
</dbReference>
<protein>
    <submittedName>
        <fullName evidence="4">Trigger factor</fullName>
        <ecNumber evidence="4">5.2.1.8</ecNumber>
    </submittedName>
</protein>
<dbReference type="Gene3D" id="1.10.3120.10">
    <property type="entry name" value="Trigger factor, C-terminal domain"/>
    <property type="match status" value="1"/>
</dbReference>
<dbReference type="InterPro" id="IPR008881">
    <property type="entry name" value="Trigger_fac_ribosome-bd_bac"/>
</dbReference>
<evidence type="ECO:0000313" key="7">
    <source>
        <dbReference type="Proteomes" id="UP000283426"/>
    </source>
</evidence>
<dbReference type="EMBL" id="JAKNDN010000009">
    <property type="protein sequence ID" value="MCG4959387.1"/>
    <property type="molecule type" value="Genomic_DNA"/>
</dbReference>
<keyword evidence="4" id="KW-0413">Isomerase</keyword>
<dbReference type="InterPro" id="IPR037041">
    <property type="entry name" value="Trigger_fac_C_sf"/>
</dbReference>
<dbReference type="InterPro" id="IPR027304">
    <property type="entry name" value="Trigger_fact/SurA_dom_sf"/>
</dbReference>
<dbReference type="GO" id="GO:0003755">
    <property type="term" value="F:peptidyl-prolyl cis-trans isomerase activity"/>
    <property type="evidence" value="ECO:0007669"/>
    <property type="project" value="UniProtKB-EC"/>
</dbReference>
<dbReference type="Gene3D" id="3.30.70.1050">
    <property type="entry name" value="Trigger factor ribosome-binding domain"/>
    <property type="match status" value="1"/>
</dbReference>
<dbReference type="Proteomes" id="UP000284434">
    <property type="component" value="Unassembled WGS sequence"/>
</dbReference>
<dbReference type="Proteomes" id="UP000284243">
    <property type="component" value="Unassembled WGS sequence"/>
</dbReference>
<comment type="caution">
    <text evidence="4">The sequence shown here is derived from an EMBL/GenBank/DDBJ whole genome shotgun (WGS) entry which is preliminary data.</text>
</comment>
<feature type="domain" description="Trigger factor ribosome-binding bacterial" evidence="1">
    <location>
        <begin position="1"/>
        <end position="148"/>
    </location>
</feature>
<evidence type="ECO:0000313" key="4">
    <source>
        <dbReference type="EMBL" id="RGU58461.1"/>
    </source>
</evidence>
<reference evidence="7 8" key="1">
    <citation type="submission" date="2018-08" db="EMBL/GenBank/DDBJ databases">
        <title>A genome reference for cultivated species of the human gut microbiota.</title>
        <authorList>
            <person name="Zou Y."/>
            <person name="Xue W."/>
            <person name="Luo G."/>
        </authorList>
    </citation>
    <scope>NUCLEOTIDE SEQUENCE [LARGE SCALE GENOMIC DNA]</scope>
    <source>
        <strain evidence="5 7">AF14-6AC</strain>
        <strain evidence="4 8">AF16-14</strain>
        <strain evidence="6 9">OF03-11</strain>
    </source>
</reference>
<dbReference type="InterPro" id="IPR036611">
    <property type="entry name" value="Trigger_fac_ribosome-bd_sf"/>
</dbReference>
<dbReference type="GO" id="GO:0043335">
    <property type="term" value="P:protein unfolding"/>
    <property type="evidence" value="ECO:0007669"/>
    <property type="project" value="TreeGrafter"/>
</dbReference>
<name>A0A1Y4A4W4_9BACT</name>
<sequence length="450" mass="51761">MNITKNQIDDLNATIKIELGKEDYAGRVEKALKDYQKKVVVNGFRPGKTPMGIVKKMYGKSLLVDEINKVLGESLNNYIKENNLQILGEPLPNETEQKELNLEDENFEFLYDIALSPEVNAKMSKREKIPFYTIKVDDEMIDKQIESICKNNGNMIAVDEIEGTEYLKGELIELDADGNVKEGGIKNEDASMSVFHMKDEEAVNAFKGKKAGEEVKFNAVKAYPNKTDFAAMLGVTKEEAEHAGENYCFIVKEIKRYIDAEVNEELFTKLYGEGVVKDAADFRNRVKADIENQLKGHSEYRFTIDAKEKLIKKNEDVVLPETFLKRWIVAVNEKMTPEEVEKDFEGYRDEFKWQLVKSAIVKDYDVKVEAEDMKREGRQIAAAQLQQYGLYGLTDEQLDGFAAKLLEDEKQRQHLYERALDNKVFDVIRENVKLEEQEISMADFEKLFQK</sequence>
<organism evidence="4 8">
    <name type="scientific">Odoribacter splanchnicus</name>
    <dbReference type="NCBI Taxonomy" id="28118"/>
    <lineage>
        <taxon>Bacteria</taxon>
        <taxon>Pseudomonadati</taxon>
        <taxon>Bacteroidota</taxon>
        <taxon>Bacteroidia</taxon>
        <taxon>Bacteroidales</taxon>
        <taxon>Odoribacteraceae</taxon>
        <taxon>Odoribacter</taxon>
    </lineage>
</organism>
<dbReference type="GO" id="GO:0051083">
    <property type="term" value="P:'de novo' cotranslational protein folding"/>
    <property type="evidence" value="ECO:0007669"/>
    <property type="project" value="TreeGrafter"/>
</dbReference>
<evidence type="ECO:0000313" key="5">
    <source>
        <dbReference type="EMBL" id="RGV24916.1"/>
    </source>
</evidence>
<evidence type="ECO:0000313" key="3">
    <source>
        <dbReference type="EMBL" id="MDB9223933.1"/>
    </source>
</evidence>
<gene>
    <name evidence="4" type="primary">tig</name>
    <name evidence="5" type="ORF">DWW24_12235</name>
    <name evidence="4" type="ORF">DWW57_01730</name>
    <name evidence="6" type="ORF">DXA53_08725</name>
    <name evidence="2" type="ORF">L0P03_05875</name>
    <name evidence="3" type="ORF">PN645_13065</name>
</gene>
<reference evidence="3" key="3">
    <citation type="submission" date="2023-01" db="EMBL/GenBank/DDBJ databases">
        <title>Human gut microbiome strain richness.</title>
        <authorList>
            <person name="Chen-Liaw A."/>
        </authorList>
    </citation>
    <scope>NUCLEOTIDE SEQUENCE</scope>
    <source>
        <strain evidence="3">RTP21484st1_B7_RTP21484_190118</strain>
    </source>
</reference>
<evidence type="ECO:0000313" key="8">
    <source>
        <dbReference type="Proteomes" id="UP000284243"/>
    </source>
</evidence>
<dbReference type="EMBL" id="QRYW01000025">
    <property type="protein sequence ID" value="RGV24916.1"/>
    <property type="molecule type" value="Genomic_DNA"/>
</dbReference>
<dbReference type="InterPro" id="IPR005215">
    <property type="entry name" value="Trig_fac"/>
</dbReference>
<dbReference type="GO" id="GO:0044183">
    <property type="term" value="F:protein folding chaperone"/>
    <property type="evidence" value="ECO:0007669"/>
    <property type="project" value="TreeGrafter"/>
</dbReference>
<dbReference type="GO" id="GO:0043022">
    <property type="term" value="F:ribosome binding"/>
    <property type="evidence" value="ECO:0007669"/>
    <property type="project" value="TreeGrafter"/>
</dbReference>
<dbReference type="PIRSF" id="PIRSF003095">
    <property type="entry name" value="Trigger_factor"/>
    <property type="match status" value="1"/>
</dbReference>
<dbReference type="Proteomes" id="UP001199750">
    <property type="component" value="Unassembled WGS sequence"/>
</dbReference>
<evidence type="ECO:0000259" key="1">
    <source>
        <dbReference type="Pfam" id="PF05697"/>
    </source>
</evidence>
<dbReference type="EMBL" id="JAQMRD010000017">
    <property type="protein sequence ID" value="MDB9223933.1"/>
    <property type="molecule type" value="Genomic_DNA"/>
</dbReference>
<dbReference type="Proteomes" id="UP000283426">
    <property type="component" value="Unassembled WGS sequence"/>
</dbReference>
<dbReference type="EMBL" id="QSCO01000010">
    <property type="protein sequence ID" value="RGY06921.1"/>
    <property type="molecule type" value="Genomic_DNA"/>
</dbReference>
<dbReference type="SUPFAM" id="SSF109998">
    <property type="entry name" value="Triger factor/SurA peptide-binding domain-like"/>
    <property type="match status" value="1"/>
</dbReference>
<dbReference type="GeneID" id="61276763"/>
<evidence type="ECO:0000313" key="2">
    <source>
        <dbReference type="EMBL" id="MCG4959387.1"/>
    </source>
</evidence>
<dbReference type="PANTHER" id="PTHR30560">
    <property type="entry name" value="TRIGGER FACTOR CHAPERONE AND PEPTIDYL-PROLYL CIS/TRANS ISOMERASE"/>
    <property type="match status" value="1"/>
</dbReference>
<dbReference type="OMA" id="PMGMVKK"/>
<dbReference type="AlphaFoldDB" id="A0A1Y4A4W4"/>
<dbReference type="PANTHER" id="PTHR30560:SF3">
    <property type="entry name" value="TRIGGER FACTOR-LIKE PROTEIN TIG, CHLOROPLASTIC"/>
    <property type="match status" value="1"/>
</dbReference>
<dbReference type="SUPFAM" id="SSF102735">
    <property type="entry name" value="Trigger factor ribosome-binding domain"/>
    <property type="match status" value="1"/>
</dbReference>
<accession>A0A1Y4A4W4</accession>
<evidence type="ECO:0000313" key="6">
    <source>
        <dbReference type="EMBL" id="RGY06921.1"/>
    </source>
</evidence>